<evidence type="ECO:0000256" key="7">
    <source>
        <dbReference type="ARBA" id="ARBA00022970"/>
    </source>
</evidence>
<evidence type="ECO:0000256" key="3">
    <source>
        <dbReference type="ARBA" id="ARBA00022448"/>
    </source>
</evidence>
<feature type="transmembrane region" description="Helical" evidence="20">
    <location>
        <begin position="232"/>
        <end position="252"/>
    </location>
</feature>
<keyword evidence="10" id="KW-1015">Disulfide bond</keyword>
<comment type="subcellular location">
    <subcellularLocation>
        <location evidence="1">Cell projection</location>
        <location evidence="1">Microvillus membrane</location>
        <topology evidence="1">Multi-pass membrane protein</topology>
    </subcellularLocation>
</comment>
<reference evidence="21" key="2">
    <citation type="submission" date="2025-08" db="UniProtKB">
        <authorList>
            <consortium name="Ensembl"/>
        </authorList>
    </citation>
    <scope>IDENTIFICATION</scope>
</reference>
<feature type="transmembrane region" description="Helical" evidence="20">
    <location>
        <begin position="133"/>
        <end position="151"/>
    </location>
</feature>
<evidence type="ECO:0000256" key="12">
    <source>
        <dbReference type="ARBA" id="ARBA00050407"/>
    </source>
</evidence>
<keyword evidence="6 20" id="KW-0812">Transmembrane</keyword>
<keyword evidence="9 20" id="KW-0472">Membrane</keyword>
<keyword evidence="8 20" id="KW-1133">Transmembrane helix</keyword>
<evidence type="ECO:0000256" key="19">
    <source>
        <dbReference type="ARBA" id="ARBA00080978"/>
    </source>
</evidence>
<dbReference type="GeneTree" id="ENSGT00940000160324"/>
<feature type="transmembrane region" description="Helical" evidence="20">
    <location>
        <begin position="425"/>
        <end position="445"/>
    </location>
</feature>
<dbReference type="Proteomes" id="UP000291022">
    <property type="component" value="Unassembled WGS sequence"/>
</dbReference>
<dbReference type="OMA" id="PHWVWVL"/>
<evidence type="ECO:0000256" key="18">
    <source>
        <dbReference type="ARBA" id="ARBA00079117"/>
    </source>
</evidence>
<dbReference type="PIRSF" id="PIRSF006060">
    <property type="entry name" value="AA_transporter"/>
    <property type="match status" value="1"/>
</dbReference>
<feature type="transmembrane region" description="Helical" evidence="20">
    <location>
        <begin position="399"/>
        <end position="419"/>
    </location>
</feature>
<keyword evidence="5" id="KW-0597">Phosphoprotein</keyword>
<organism evidence="21 22">
    <name type="scientific">Ursus americanus</name>
    <name type="common">American black bear</name>
    <name type="synonym">Euarctos americanus</name>
    <dbReference type="NCBI Taxonomy" id="9643"/>
    <lineage>
        <taxon>Eukaryota</taxon>
        <taxon>Metazoa</taxon>
        <taxon>Chordata</taxon>
        <taxon>Craniata</taxon>
        <taxon>Vertebrata</taxon>
        <taxon>Euteleostomi</taxon>
        <taxon>Mammalia</taxon>
        <taxon>Eutheria</taxon>
        <taxon>Laurasiatheria</taxon>
        <taxon>Carnivora</taxon>
        <taxon>Caniformia</taxon>
        <taxon>Ursidae</taxon>
        <taxon>Ursus</taxon>
    </lineage>
</organism>
<comment type="catalytic activity">
    <reaction evidence="14">
        <text>an L-alpha-amino acid(in) + L-kynurenine(out) = an L-alpha-amino acid(out) + L-kynurenine(in)</text>
        <dbReference type="Rhea" id="RHEA:71191"/>
        <dbReference type="ChEBI" id="CHEBI:57959"/>
        <dbReference type="ChEBI" id="CHEBI:59869"/>
    </reaction>
</comment>
<evidence type="ECO:0000256" key="20">
    <source>
        <dbReference type="SAM" id="Phobius"/>
    </source>
</evidence>
<evidence type="ECO:0000256" key="13">
    <source>
        <dbReference type="ARBA" id="ARBA00051652"/>
    </source>
</evidence>
<dbReference type="InterPro" id="IPR002293">
    <property type="entry name" value="AA/rel_permease1"/>
</dbReference>
<dbReference type="FunFam" id="1.20.1740.10:FF:000027">
    <property type="entry name" value="cystine/glutamate transporter isoform X1"/>
    <property type="match status" value="2"/>
</dbReference>
<reference evidence="21" key="3">
    <citation type="submission" date="2025-09" db="UniProtKB">
        <authorList>
            <consortium name="Ensembl"/>
        </authorList>
    </citation>
    <scope>IDENTIFICATION</scope>
</reference>
<evidence type="ECO:0000256" key="1">
    <source>
        <dbReference type="ARBA" id="ARBA00004475"/>
    </source>
</evidence>
<dbReference type="GO" id="GO:0015811">
    <property type="term" value="P:L-cystine transport"/>
    <property type="evidence" value="ECO:0007669"/>
    <property type="project" value="Ensembl"/>
</dbReference>
<name>A0A452RXN6_URSAM</name>
<dbReference type="GO" id="GO:0022840">
    <property type="term" value="F:leak channel activity"/>
    <property type="evidence" value="ECO:0007669"/>
    <property type="project" value="Ensembl"/>
</dbReference>
<evidence type="ECO:0000256" key="16">
    <source>
        <dbReference type="ARBA" id="ARBA00071314"/>
    </source>
</evidence>
<dbReference type="GO" id="GO:0009986">
    <property type="term" value="C:cell surface"/>
    <property type="evidence" value="ECO:0007669"/>
    <property type="project" value="Ensembl"/>
</dbReference>
<proteinExistence type="inferred from homology"/>
<keyword evidence="22" id="KW-1185">Reference proteome</keyword>
<evidence type="ECO:0000256" key="10">
    <source>
        <dbReference type="ARBA" id="ARBA00023157"/>
    </source>
</evidence>
<evidence type="ECO:0000256" key="9">
    <source>
        <dbReference type="ARBA" id="ARBA00023136"/>
    </source>
</evidence>
<dbReference type="GO" id="GO:0035752">
    <property type="term" value="P:lysosomal lumen pH elevation"/>
    <property type="evidence" value="ECO:0007669"/>
    <property type="project" value="Ensembl"/>
</dbReference>
<evidence type="ECO:0000256" key="2">
    <source>
        <dbReference type="ARBA" id="ARBA00007040"/>
    </source>
</evidence>
<reference evidence="22" key="1">
    <citation type="submission" date="2016-06" db="EMBL/GenBank/DDBJ databases">
        <title>De novo assembly and RNA-Seq shows season-dependent expression and editing in black bear kidneys.</title>
        <authorList>
            <person name="Korstanje R."/>
            <person name="Srivastava A."/>
            <person name="Sarsani V.K."/>
            <person name="Sheehan S.M."/>
            <person name="Seger R.L."/>
            <person name="Barter M.E."/>
            <person name="Lindqvist C."/>
            <person name="Brody L.C."/>
            <person name="Mullikin J.C."/>
        </authorList>
    </citation>
    <scope>NUCLEOTIDE SEQUENCE [LARGE SCALE GENOMIC DNA]</scope>
</reference>
<evidence type="ECO:0000256" key="6">
    <source>
        <dbReference type="ARBA" id="ARBA00022692"/>
    </source>
</evidence>
<feature type="transmembrane region" description="Helical" evidence="20">
    <location>
        <begin position="190"/>
        <end position="211"/>
    </location>
</feature>
<dbReference type="Ensembl" id="ENSUAMT00000027113.1">
    <property type="protein sequence ID" value="ENSUAMP00000024275.1"/>
    <property type="gene ID" value="ENSUAMG00000018951.1"/>
</dbReference>
<comment type="similarity">
    <text evidence="2">Belongs to the amino acid-polyamine-organocation (APC) superfamily. L-type amino acid transporter (LAT) (TC 2.A.3.8) family.</text>
</comment>
<feature type="transmembrane region" description="Helical" evidence="20">
    <location>
        <begin position="76"/>
        <end position="98"/>
    </location>
</feature>
<evidence type="ECO:0000256" key="15">
    <source>
        <dbReference type="ARBA" id="ARBA00065438"/>
    </source>
</evidence>
<evidence type="ECO:0000256" key="17">
    <source>
        <dbReference type="ARBA" id="ARBA00078584"/>
    </source>
</evidence>
<comment type="catalytic activity">
    <reaction evidence="12">
        <text>L-cystine(out) + L-glutamate(in) = L-cystine(in) + L-glutamate(out)</text>
        <dbReference type="Rhea" id="RHEA:70995"/>
        <dbReference type="ChEBI" id="CHEBI:29985"/>
        <dbReference type="ChEBI" id="CHEBI:35491"/>
    </reaction>
</comment>
<feature type="transmembrane region" description="Helical" evidence="20">
    <location>
        <begin position="292"/>
        <end position="318"/>
    </location>
</feature>
<evidence type="ECO:0000313" key="22">
    <source>
        <dbReference type="Proteomes" id="UP000291022"/>
    </source>
</evidence>
<protein>
    <recommendedName>
        <fullName evidence="16">Cystine/glutamate transporter</fullName>
    </recommendedName>
    <alternativeName>
        <fullName evidence="18">Amino acid transport system xc-</fullName>
    </alternativeName>
    <alternativeName>
        <fullName evidence="19">Solute carrier family 7 member 11</fullName>
    </alternativeName>
    <alternativeName>
        <fullName evidence="17">xCT</fullName>
    </alternativeName>
</protein>
<dbReference type="AlphaFoldDB" id="A0A452RXN6"/>
<feature type="transmembrane region" description="Helical" evidence="20">
    <location>
        <begin position="369"/>
        <end position="387"/>
    </location>
</feature>
<evidence type="ECO:0000256" key="11">
    <source>
        <dbReference type="ARBA" id="ARBA00023273"/>
    </source>
</evidence>
<evidence type="ECO:0000256" key="14">
    <source>
        <dbReference type="ARBA" id="ARBA00051885"/>
    </source>
</evidence>
<keyword evidence="11" id="KW-0966">Cell projection</keyword>
<dbReference type="GO" id="GO:0110076">
    <property type="term" value="P:negative regulation of ferroptosis"/>
    <property type="evidence" value="ECO:0007669"/>
    <property type="project" value="Ensembl"/>
</dbReference>
<dbReference type="GO" id="GO:0015252">
    <property type="term" value="F:proton channel activity"/>
    <property type="evidence" value="ECO:0007669"/>
    <property type="project" value="Ensembl"/>
</dbReference>
<gene>
    <name evidence="21" type="primary">SLC7A11</name>
</gene>
<evidence type="ECO:0000256" key="4">
    <source>
        <dbReference type="ARBA" id="ARBA00022475"/>
    </source>
</evidence>
<dbReference type="GO" id="GO:0140926">
    <property type="term" value="F:L-kynurenine transmembrane transporter activity"/>
    <property type="evidence" value="ECO:0007669"/>
    <property type="project" value="Ensembl"/>
</dbReference>
<dbReference type="GO" id="GO:0005765">
    <property type="term" value="C:lysosomal membrane"/>
    <property type="evidence" value="ECO:0007669"/>
    <property type="project" value="Ensembl"/>
</dbReference>
<comment type="subunit">
    <text evidence="15">Disulfide-linked heterodimer with the amino acid transport protein SLC3A2/4F2hc; this interaction mediates cell membrane localization.</text>
</comment>
<comment type="catalytic activity">
    <reaction evidence="13">
        <text>N-acetyl-L-cysteine(out) + L-glutamate(in) = N-acetyl-L-cysteine(in) + L-glutamate(out)</text>
        <dbReference type="Rhea" id="RHEA:74567"/>
        <dbReference type="ChEBI" id="CHEBI:29985"/>
        <dbReference type="ChEBI" id="CHEBI:78236"/>
    </reaction>
</comment>
<feature type="transmembrane region" description="Helical" evidence="20">
    <location>
        <begin position="163"/>
        <end position="184"/>
    </location>
</feature>
<accession>A0A452RXN6</accession>
<keyword evidence="7" id="KW-0029">Amino-acid transport</keyword>
<dbReference type="GO" id="GO:0009636">
    <property type="term" value="P:response to toxic substance"/>
    <property type="evidence" value="ECO:0007669"/>
    <property type="project" value="Ensembl"/>
</dbReference>
<evidence type="ECO:0000256" key="5">
    <source>
        <dbReference type="ARBA" id="ARBA00022553"/>
    </source>
</evidence>
<dbReference type="GO" id="GO:0015327">
    <property type="term" value="F:cystine:glutamate antiporter activity"/>
    <property type="evidence" value="ECO:0007669"/>
    <property type="project" value="Ensembl"/>
</dbReference>
<dbReference type="PANTHER" id="PTHR11785">
    <property type="entry name" value="AMINO ACID TRANSPORTER"/>
    <property type="match status" value="1"/>
</dbReference>
<dbReference type="Pfam" id="PF13520">
    <property type="entry name" value="AA_permease_2"/>
    <property type="match status" value="2"/>
</dbReference>
<dbReference type="STRING" id="9643.ENSUAMP00000024275"/>
<dbReference type="GO" id="GO:0031528">
    <property type="term" value="C:microvillus membrane"/>
    <property type="evidence" value="ECO:0007669"/>
    <property type="project" value="UniProtKB-SubCell"/>
</dbReference>
<keyword evidence="4" id="KW-1003">Cell membrane</keyword>
<feature type="transmembrane region" description="Helical" evidence="20">
    <location>
        <begin position="45"/>
        <end position="64"/>
    </location>
</feature>
<keyword evidence="3" id="KW-0813">Transport</keyword>
<dbReference type="Gene3D" id="1.20.1740.10">
    <property type="entry name" value="Amino acid/polyamine transporter I"/>
    <property type="match status" value="2"/>
</dbReference>
<dbReference type="InterPro" id="IPR050598">
    <property type="entry name" value="AminoAcid_Transporter"/>
</dbReference>
<dbReference type="PANTHER" id="PTHR11785:SF323">
    <property type="entry name" value="CYSTINE_GLUTAMATE TRANSPORTER"/>
    <property type="match status" value="1"/>
</dbReference>
<sequence>MVRKPVVATISSGGYLQGSVNGKLPALGGKESPGQEKVVLKKKITLLRGISIIIGTIIGAGIFISPKGVLQNTGSVGMSLMIWTVCGVLSLFGALSYAELGTSIKKSGGHYTYILEVFGPLPAFVRVWVELLIIRPAATAVISLAFGRYILEPFFIQCEIPELAIKLITAVGITVVMVLNSMSVSWSARIQIFLTFCKLTAILIIIVPGVMQLIKGQTQHFKDAFSGRDASIMGLPLAFYYGMYAYAGWFYLNFVTEEVENPEKKIIKHTCISTLKESHRTFSERLLGNFSLAVPIFVALSCFGSMNGGVFAVSRLFYVASREGHLPEILSMIHVRKHTPLPAVIVLHPLTMIMLFSGDLYSLLNFLSFARWLFIGLAVAGLIYLRYKRPDMHRPFKVPLFIPALFSFTCLFMVALSLYSDPFSTGIGFIITLTGVPAYYLFIIWDKKPKWFRRMSGKTVTHFVTS</sequence>
<evidence type="ECO:0000313" key="21">
    <source>
        <dbReference type="Ensembl" id="ENSUAMP00000024275.1"/>
    </source>
</evidence>
<evidence type="ECO:0000256" key="8">
    <source>
        <dbReference type="ARBA" id="ARBA00022989"/>
    </source>
</evidence>